<dbReference type="Proteomes" id="UP001237642">
    <property type="component" value="Unassembled WGS sequence"/>
</dbReference>
<comment type="caution">
    <text evidence="1">The sequence shown here is derived from an EMBL/GenBank/DDBJ whole genome shotgun (WGS) entry which is preliminary data.</text>
</comment>
<sequence>MKNKSLSWGSIRVQFGDLGLQFVDSRASICFARVYDFMYSYRWNHARRLYLLYRENSVQSREVTIENLWGTATSNGCVPSSVPQSNLHRTECHHEEIPHAYLFKR</sequence>
<dbReference type="EMBL" id="JAUIZM010000002">
    <property type="protein sequence ID" value="KAK1396993.1"/>
    <property type="molecule type" value="Genomic_DNA"/>
</dbReference>
<dbReference type="AlphaFoldDB" id="A0AAD8N6W8"/>
<reference evidence="1" key="1">
    <citation type="submission" date="2023-02" db="EMBL/GenBank/DDBJ databases">
        <title>Genome of toxic invasive species Heracleum sosnowskyi carries increased number of genes despite the absence of recent whole-genome duplications.</title>
        <authorList>
            <person name="Schelkunov M."/>
            <person name="Shtratnikova V."/>
            <person name="Makarenko M."/>
            <person name="Klepikova A."/>
            <person name="Omelchenko D."/>
            <person name="Novikova G."/>
            <person name="Obukhova E."/>
            <person name="Bogdanov V."/>
            <person name="Penin A."/>
            <person name="Logacheva M."/>
        </authorList>
    </citation>
    <scope>NUCLEOTIDE SEQUENCE</scope>
    <source>
        <strain evidence="1">Hsosn_3</strain>
        <tissue evidence="1">Leaf</tissue>
    </source>
</reference>
<reference evidence="1" key="2">
    <citation type="submission" date="2023-05" db="EMBL/GenBank/DDBJ databases">
        <authorList>
            <person name="Schelkunov M.I."/>
        </authorList>
    </citation>
    <scope>NUCLEOTIDE SEQUENCE</scope>
    <source>
        <strain evidence="1">Hsosn_3</strain>
        <tissue evidence="1">Leaf</tissue>
    </source>
</reference>
<keyword evidence="2" id="KW-1185">Reference proteome</keyword>
<organism evidence="1 2">
    <name type="scientific">Heracleum sosnowskyi</name>
    <dbReference type="NCBI Taxonomy" id="360622"/>
    <lineage>
        <taxon>Eukaryota</taxon>
        <taxon>Viridiplantae</taxon>
        <taxon>Streptophyta</taxon>
        <taxon>Embryophyta</taxon>
        <taxon>Tracheophyta</taxon>
        <taxon>Spermatophyta</taxon>
        <taxon>Magnoliopsida</taxon>
        <taxon>eudicotyledons</taxon>
        <taxon>Gunneridae</taxon>
        <taxon>Pentapetalae</taxon>
        <taxon>asterids</taxon>
        <taxon>campanulids</taxon>
        <taxon>Apiales</taxon>
        <taxon>Apiaceae</taxon>
        <taxon>Apioideae</taxon>
        <taxon>apioid superclade</taxon>
        <taxon>Tordylieae</taxon>
        <taxon>Tordyliinae</taxon>
        <taxon>Heracleum</taxon>
    </lineage>
</organism>
<evidence type="ECO:0000313" key="1">
    <source>
        <dbReference type="EMBL" id="KAK1396993.1"/>
    </source>
</evidence>
<proteinExistence type="predicted"/>
<gene>
    <name evidence="1" type="ORF">POM88_006856</name>
</gene>
<name>A0AAD8N6W8_9APIA</name>
<accession>A0AAD8N6W8</accession>
<protein>
    <submittedName>
        <fullName evidence="1">Uncharacterized protein</fullName>
    </submittedName>
</protein>
<evidence type="ECO:0000313" key="2">
    <source>
        <dbReference type="Proteomes" id="UP001237642"/>
    </source>
</evidence>